<feature type="compositionally biased region" description="Low complexity" evidence="2">
    <location>
        <begin position="238"/>
        <end position="261"/>
    </location>
</feature>
<feature type="region of interest" description="Disordered" evidence="2">
    <location>
        <begin position="235"/>
        <end position="261"/>
    </location>
</feature>
<organism evidence="4 5">
    <name type="scientific">Helobdella robusta</name>
    <name type="common">Californian leech</name>
    <dbReference type="NCBI Taxonomy" id="6412"/>
    <lineage>
        <taxon>Eukaryota</taxon>
        <taxon>Metazoa</taxon>
        <taxon>Spiralia</taxon>
        <taxon>Lophotrochozoa</taxon>
        <taxon>Annelida</taxon>
        <taxon>Clitellata</taxon>
        <taxon>Hirudinea</taxon>
        <taxon>Rhynchobdellida</taxon>
        <taxon>Glossiphoniidae</taxon>
        <taxon>Helobdella</taxon>
    </lineage>
</organism>
<evidence type="ECO:0000256" key="2">
    <source>
        <dbReference type="SAM" id="MobiDB-lite"/>
    </source>
</evidence>
<dbReference type="InParanoid" id="T1F6D9"/>
<dbReference type="Proteomes" id="UP000015101">
    <property type="component" value="Unassembled WGS sequence"/>
</dbReference>
<evidence type="ECO:0000313" key="3">
    <source>
        <dbReference type="EMBL" id="ESO04044.1"/>
    </source>
</evidence>
<dbReference type="PANTHER" id="PTHR46888">
    <property type="entry name" value="ZINC KNUCKLE DOMAINCONTAINING PROTEIN-RELATED"/>
    <property type="match status" value="1"/>
</dbReference>
<evidence type="ECO:0000256" key="1">
    <source>
        <dbReference type="SAM" id="Coils"/>
    </source>
</evidence>
<reference evidence="3 5" key="2">
    <citation type="journal article" date="2013" name="Nature">
        <title>Insights into bilaterian evolution from three spiralian genomes.</title>
        <authorList>
            <person name="Simakov O."/>
            <person name="Marletaz F."/>
            <person name="Cho S.J."/>
            <person name="Edsinger-Gonzales E."/>
            <person name="Havlak P."/>
            <person name="Hellsten U."/>
            <person name="Kuo D.H."/>
            <person name="Larsson T."/>
            <person name="Lv J."/>
            <person name="Arendt D."/>
            <person name="Savage R."/>
            <person name="Osoegawa K."/>
            <person name="de Jong P."/>
            <person name="Grimwood J."/>
            <person name="Chapman J.A."/>
            <person name="Shapiro H."/>
            <person name="Aerts A."/>
            <person name="Otillar R.P."/>
            <person name="Terry A.Y."/>
            <person name="Boore J.L."/>
            <person name="Grigoriev I.V."/>
            <person name="Lindberg D.R."/>
            <person name="Seaver E.C."/>
            <person name="Weisblat D.A."/>
            <person name="Putnam N.H."/>
            <person name="Rokhsar D.S."/>
        </authorList>
    </citation>
    <scope>NUCLEOTIDE SEQUENCE</scope>
</reference>
<dbReference type="EMBL" id="KB096551">
    <property type="protein sequence ID" value="ESO04044.1"/>
    <property type="molecule type" value="Genomic_DNA"/>
</dbReference>
<sequence length="261" mass="30894">MDRSTRLKTNNQEEESKLDPVQALQMKIMEEEGKLRMKLAEEAKQKEEERKSRLMLEEKERKWRMKLEEEDRRIRREADSRRIERRVGPMIDMCPSDPQRIAPYFQLIEGVFEKFQVEDSLKVEILLSKLDVKMRNVMNELNTDERYDYEVYSANQRSKTTSMPGNNNQNGFQNKISNNDTFKHDHAFNNPVNKPNKIIQLYLKNLQTNNKSTGVMRGESFVNHRVKKNQVRDRKNNYARSNDNNNNNNMTTTCSTTPAIL</sequence>
<accession>T1F6D9</accession>
<protein>
    <submittedName>
        <fullName evidence="3 4">Uncharacterized protein</fullName>
    </submittedName>
</protein>
<dbReference type="EMBL" id="AMQM01004450">
    <property type="status" value="NOT_ANNOTATED_CDS"/>
    <property type="molecule type" value="Genomic_DNA"/>
</dbReference>
<dbReference type="EnsemblMetazoa" id="HelroT173115">
    <property type="protein sequence ID" value="HelroP173115"/>
    <property type="gene ID" value="HelroG173115"/>
</dbReference>
<reference evidence="4" key="3">
    <citation type="submission" date="2015-06" db="UniProtKB">
        <authorList>
            <consortium name="EnsemblMetazoa"/>
        </authorList>
    </citation>
    <scope>IDENTIFICATION</scope>
</reference>
<dbReference type="GeneID" id="20204388"/>
<dbReference type="CTD" id="20204388"/>
<gene>
    <name evidence="4" type="primary">20204388</name>
    <name evidence="3" type="ORF">HELRODRAFT_173115</name>
</gene>
<name>T1F6D9_HELRO</name>
<evidence type="ECO:0000313" key="4">
    <source>
        <dbReference type="EnsemblMetazoa" id="HelroP173115"/>
    </source>
</evidence>
<dbReference type="PANTHER" id="PTHR46888:SF1">
    <property type="entry name" value="RIBONUCLEASE H"/>
    <property type="match status" value="1"/>
</dbReference>
<evidence type="ECO:0000313" key="5">
    <source>
        <dbReference type="Proteomes" id="UP000015101"/>
    </source>
</evidence>
<dbReference type="OrthoDB" id="6437161at2759"/>
<feature type="region of interest" description="Disordered" evidence="2">
    <location>
        <begin position="1"/>
        <end position="20"/>
    </location>
</feature>
<keyword evidence="5" id="KW-1185">Reference proteome</keyword>
<dbReference type="AlphaFoldDB" id="T1F6D9"/>
<reference evidence="5" key="1">
    <citation type="submission" date="2012-12" db="EMBL/GenBank/DDBJ databases">
        <authorList>
            <person name="Hellsten U."/>
            <person name="Grimwood J."/>
            <person name="Chapman J.A."/>
            <person name="Shapiro H."/>
            <person name="Aerts A."/>
            <person name="Otillar R.P."/>
            <person name="Terry A.Y."/>
            <person name="Boore J.L."/>
            <person name="Simakov O."/>
            <person name="Marletaz F."/>
            <person name="Cho S.-J."/>
            <person name="Edsinger-Gonzales E."/>
            <person name="Havlak P."/>
            <person name="Kuo D.-H."/>
            <person name="Larsson T."/>
            <person name="Lv J."/>
            <person name="Arendt D."/>
            <person name="Savage R."/>
            <person name="Osoegawa K."/>
            <person name="de Jong P."/>
            <person name="Lindberg D.R."/>
            <person name="Seaver E.C."/>
            <person name="Weisblat D.A."/>
            <person name="Putnam N.H."/>
            <person name="Grigoriev I.V."/>
            <person name="Rokhsar D.S."/>
        </authorList>
    </citation>
    <scope>NUCLEOTIDE SEQUENCE</scope>
</reference>
<dbReference type="HOGENOM" id="CLU_1066639_0_0_1"/>
<dbReference type="KEGG" id="hro:HELRODRAFT_173115"/>
<dbReference type="RefSeq" id="XP_009017980.1">
    <property type="nucleotide sequence ID" value="XM_009019732.1"/>
</dbReference>
<feature type="coiled-coil region" evidence="1">
    <location>
        <begin position="29"/>
        <end position="60"/>
    </location>
</feature>
<keyword evidence="1" id="KW-0175">Coiled coil</keyword>
<proteinExistence type="predicted"/>